<dbReference type="AlphaFoldDB" id="A0A0F9DTQ7"/>
<accession>A0A0F9DTQ7</accession>
<proteinExistence type="predicted"/>
<sequence>MAPRVQVKNDRLTKIIAKTIEANGLRAT</sequence>
<gene>
    <name evidence="1" type="ORF">LCGC14_2158130</name>
</gene>
<evidence type="ECO:0000313" key="1">
    <source>
        <dbReference type="EMBL" id="KKL65119.1"/>
    </source>
</evidence>
<dbReference type="EMBL" id="LAZR01027633">
    <property type="protein sequence ID" value="KKL65119.1"/>
    <property type="molecule type" value="Genomic_DNA"/>
</dbReference>
<reference evidence="1" key="1">
    <citation type="journal article" date="2015" name="Nature">
        <title>Complex archaea that bridge the gap between prokaryotes and eukaryotes.</title>
        <authorList>
            <person name="Spang A."/>
            <person name="Saw J.H."/>
            <person name="Jorgensen S.L."/>
            <person name="Zaremba-Niedzwiedzka K."/>
            <person name="Martijn J."/>
            <person name="Lind A.E."/>
            <person name="van Eijk R."/>
            <person name="Schleper C."/>
            <person name="Guy L."/>
            <person name="Ettema T.J."/>
        </authorList>
    </citation>
    <scope>NUCLEOTIDE SEQUENCE</scope>
</reference>
<comment type="caution">
    <text evidence="1">The sequence shown here is derived from an EMBL/GenBank/DDBJ whole genome shotgun (WGS) entry which is preliminary data.</text>
</comment>
<name>A0A0F9DTQ7_9ZZZZ</name>
<feature type="non-terminal residue" evidence="1">
    <location>
        <position position="28"/>
    </location>
</feature>
<protein>
    <submittedName>
        <fullName evidence="1">Uncharacterized protein</fullName>
    </submittedName>
</protein>
<organism evidence="1">
    <name type="scientific">marine sediment metagenome</name>
    <dbReference type="NCBI Taxonomy" id="412755"/>
    <lineage>
        <taxon>unclassified sequences</taxon>
        <taxon>metagenomes</taxon>
        <taxon>ecological metagenomes</taxon>
    </lineage>
</organism>